<dbReference type="NCBIfam" id="NF037981">
    <property type="entry name" value="NCS2_1"/>
    <property type="match status" value="1"/>
</dbReference>
<evidence type="ECO:0000256" key="7">
    <source>
        <dbReference type="SAM" id="MobiDB-lite"/>
    </source>
</evidence>
<dbReference type="AlphaFoldDB" id="A0A4Z0M5M2"/>
<evidence type="ECO:0000256" key="2">
    <source>
        <dbReference type="ARBA" id="ARBA00008821"/>
    </source>
</evidence>
<feature type="transmembrane region" description="Helical" evidence="8">
    <location>
        <begin position="386"/>
        <end position="407"/>
    </location>
</feature>
<comment type="similarity">
    <text evidence="2">Belongs to the nucleobase:cation symporter-2 (NCS2) (TC 2.A.40) family.</text>
</comment>
<protein>
    <recommendedName>
        <fullName evidence="11">Xanthine permease XanP</fullName>
    </recommendedName>
</protein>
<gene>
    <name evidence="9" type="ORF">E4634_05155</name>
</gene>
<reference evidence="9 10" key="1">
    <citation type="submission" date="2019-04" db="EMBL/GenBank/DDBJ databases">
        <title>Taxonomy of novel Haliea sp. from mangrove soil of West Coast of India.</title>
        <authorList>
            <person name="Verma A."/>
            <person name="Kumar P."/>
            <person name="Krishnamurthi S."/>
        </authorList>
    </citation>
    <scope>NUCLEOTIDE SEQUENCE [LARGE SCALE GENOMIC DNA]</scope>
    <source>
        <strain evidence="9 10">SAOS-164</strain>
    </source>
</reference>
<dbReference type="Pfam" id="PF00860">
    <property type="entry name" value="Xan_ur_permease"/>
    <property type="match status" value="1"/>
</dbReference>
<dbReference type="OrthoDB" id="9805749at2"/>
<proteinExistence type="inferred from homology"/>
<dbReference type="PANTHER" id="PTHR42810:SF2">
    <property type="entry name" value="PURINE PERMEASE C1399.01C-RELATED"/>
    <property type="match status" value="1"/>
</dbReference>
<dbReference type="GO" id="GO:0005886">
    <property type="term" value="C:plasma membrane"/>
    <property type="evidence" value="ECO:0007669"/>
    <property type="project" value="UniProtKB-ARBA"/>
</dbReference>
<evidence type="ECO:0008006" key="11">
    <source>
        <dbReference type="Google" id="ProtNLM"/>
    </source>
</evidence>
<evidence type="ECO:0000256" key="4">
    <source>
        <dbReference type="ARBA" id="ARBA00022692"/>
    </source>
</evidence>
<feature type="transmembrane region" description="Helical" evidence="8">
    <location>
        <begin position="268"/>
        <end position="288"/>
    </location>
</feature>
<comment type="subcellular location">
    <subcellularLocation>
        <location evidence="1">Membrane</location>
        <topology evidence="1">Multi-pass membrane protein</topology>
    </subcellularLocation>
</comment>
<comment type="caution">
    <text evidence="9">The sequence shown here is derived from an EMBL/GenBank/DDBJ whole genome shotgun (WGS) entry which is preliminary data.</text>
</comment>
<feature type="transmembrane region" description="Helical" evidence="8">
    <location>
        <begin position="54"/>
        <end position="75"/>
    </location>
</feature>
<keyword evidence="6 8" id="KW-0472">Membrane</keyword>
<name>A0A4Z0M5M2_9GAMM</name>
<sequence>MSGAEPRRAGHCSHHRERSPLSETPGVAEWREPLYGWQEVPPWPTALLAGFQHLLAVFGGIVTAPLIIAAGMGLSVADTNYLVTSALLISGLATIVQISSWRGVGSGLLSIQGTSFTFIGAILFAWHALPGEWSDQQRLAAIFGSTAACSVLMMGLGRQLHRLGRVITPAVTGATVVLLGLTLTLTTLQNLHRVYGAAVAAGEAWKVLLLAGTVLAVTIALALWRNPWCRMCAVMGGLGTGLLLALFLGDVDFSALRELQWVFVPVPLRYGMTFDLSVFLTLMPIFLVTAMESVGDLTATQALSRLPTSGPAYWARIRGGVVADAFNSLVAALFATFPNTTFSQNNGVIRLTGIASRHIGYVVAGLLILLGALPVVAGVFQVIPTPVIYGATLLMFALIALTGVNILRSGALDRRGWWVAGGGIAGGLLLSQLAAVLPLPDQARLLLGFPVSTGAACAILLEWLLPLARTPEAQPAGR</sequence>
<feature type="transmembrane region" description="Helical" evidence="8">
    <location>
        <begin position="231"/>
        <end position="248"/>
    </location>
</feature>
<feature type="transmembrane region" description="Helical" evidence="8">
    <location>
        <begin position="205"/>
        <end position="224"/>
    </location>
</feature>
<dbReference type="EMBL" id="SRLE01000005">
    <property type="protein sequence ID" value="TGD74595.1"/>
    <property type="molecule type" value="Genomic_DNA"/>
</dbReference>
<evidence type="ECO:0000256" key="3">
    <source>
        <dbReference type="ARBA" id="ARBA00022448"/>
    </source>
</evidence>
<evidence type="ECO:0000256" key="8">
    <source>
        <dbReference type="SAM" id="Phobius"/>
    </source>
</evidence>
<feature type="transmembrane region" description="Helical" evidence="8">
    <location>
        <begin position="445"/>
        <end position="465"/>
    </location>
</feature>
<evidence type="ECO:0000256" key="5">
    <source>
        <dbReference type="ARBA" id="ARBA00022989"/>
    </source>
</evidence>
<dbReference type="InterPro" id="IPR006042">
    <property type="entry name" value="Xan_ur_permease"/>
</dbReference>
<evidence type="ECO:0000256" key="1">
    <source>
        <dbReference type="ARBA" id="ARBA00004141"/>
    </source>
</evidence>
<keyword evidence="10" id="KW-1185">Reference proteome</keyword>
<dbReference type="InterPro" id="IPR006043">
    <property type="entry name" value="NCS2"/>
</dbReference>
<feature type="transmembrane region" description="Helical" evidence="8">
    <location>
        <begin position="108"/>
        <end position="127"/>
    </location>
</feature>
<dbReference type="NCBIfam" id="TIGR00801">
    <property type="entry name" value="ncs2"/>
    <property type="match status" value="1"/>
</dbReference>
<keyword evidence="4 8" id="KW-0812">Transmembrane</keyword>
<evidence type="ECO:0000256" key="6">
    <source>
        <dbReference type="ARBA" id="ARBA00023136"/>
    </source>
</evidence>
<keyword evidence="3" id="KW-0813">Transport</keyword>
<keyword evidence="5 8" id="KW-1133">Transmembrane helix</keyword>
<organism evidence="9 10">
    <name type="scientific">Mangrovimicrobium sediminis</name>
    <dbReference type="NCBI Taxonomy" id="2562682"/>
    <lineage>
        <taxon>Bacteria</taxon>
        <taxon>Pseudomonadati</taxon>
        <taxon>Pseudomonadota</taxon>
        <taxon>Gammaproteobacteria</taxon>
        <taxon>Cellvibrionales</taxon>
        <taxon>Halieaceae</taxon>
        <taxon>Mangrovimicrobium</taxon>
    </lineage>
</organism>
<evidence type="ECO:0000313" key="10">
    <source>
        <dbReference type="Proteomes" id="UP000298050"/>
    </source>
</evidence>
<feature type="transmembrane region" description="Helical" evidence="8">
    <location>
        <begin position="419"/>
        <end position="439"/>
    </location>
</feature>
<feature type="transmembrane region" description="Helical" evidence="8">
    <location>
        <begin position="81"/>
        <end position="101"/>
    </location>
</feature>
<feature type="transmembrane region" description="Helical" evidence="8">
    <location>
        <begin position="359"/>
        <end position="380"/>
    </location>
</feature>
<evidence type="ECO:0000313" key="9">
    <source>
        <dbReference type="EMBL" id="TGD74595.1"/>
    </source>
</evidence>
<dbReference type="PANTHER" id="PTHR42810">
    <property type="entry name" value="PURINE PERMEASE C1399.01C-RELATED"/>
    <property type="match status" value="1"/>
</dbReference>
<accession>A0A4Z0M5M2</accession>
<feature type="transmembrane region" description="Helical" evidence="8">
    <location>
        <begin position="139"/>
        <end position="156"/>
    </location>
</feature>
<dbReference type="Proteomes" id="UP000298050">
    <property type="component" value="Unassembled WGS sequence"/>
</dbReference>
<feature type="region of interest" description="Disordered" evidence="7">
    <location>
        <begin position="1"/>
        <end position="24"/>
    </location>
</feature>
<dbReference type="GO" id="GO:0042907">
    <property type="term" value="F:xanthine transmembrane transporter activity"/>
    <property type="evidence" value="ECO:0007669"/>
    <property type="project" value="TreeGrafter"/>
</dbReference>
<feature type="transmembrane region" description="Helical" evidence="8">
    <location>
        <begin position="163"/>
        <end position="185"/>
    </location>
</feature>